<dbReference type="OrthoDB" id="4482263at2"/>
<dbReference type="InterPro" id="IPR028082">
    <property type="entry name" value="Peripla_BP_I"/>
</dbReference>
<dbReference type="CDD" id="cd06341">
    <property type="entry name" value="PBP1_ABC_ligand_binding-like"/>
    <property type="match status" value="1"/>
</dbReference>
<evidence type="ECO:0000256" key="1">
    <source>
        <dbReference type="ARBA" id="ARBA00010062"/>
    </source>
</evidence>
<organism evidence="5 6">
    <name type="scientific">Jatrophihabitans endophyticus</name>
    <dbReference type="NCBI Taxonomy" id="1206085"/>
    <lineage>
        <taxon>Bacteria</taxon>
        <taxon>Bacillati</taxon>
        <taxon>Actinomycetota</taxon>
        <taxon>Actinomycetes</taxon>
        <taxon>Jatrophihabitantales</taxon>
        <taxon>Jatrophihabitantaceae</taxon>
        <taxon>Jatrophihabitans</taxon>
    </lineage>
</organism>
<reference evidence="5 6" key="1">
    <citation type="submission" date="2016-11" db="EMBL/GenBank/DDBJ databases">
        <authorList>
            <person name="Jaros S."/>
            <person name="Januszkiewicz K."/>
            <person name="Wedrychowicz H."/>
        </authorList>
    </citation>
    <scope>NUCLEOTIDE SEQUENCE [LARGE SCALE GENOMIC DNA]</scope>
    <source>
        <strain evidence="5 6">DSM 45627</strain>
    </source>
</reference>
<name>A0A1M5PRA3_9ACTN</name>
<dbReference type="InterPro" id="IPR028081">
    <property type="entry name" value="Leu-bd"/>
</dbReference>
<keyword evidence="2 3" id="KW-0732">Signal</keyword>
<evidence type="ECO:0000259" key="4">
    <source>
        <dbReference type="Pfam" id="PF13458"/>
    </source>
</evidence>
<dbReference type="Pfam" id="PF13458">
    <property type="entry name" value="Peripla_BP_6"/>
    <property type="match status" value="1"/>
</dbReference>
<dbReference type="PANTHER" id="PTHR47235:SF1">
    <property type="entry name" value="BLR6548 PROTEIN"/>
    <property type="match status" value="1"/>
</dbReference>
<dbReference type="AlphaFoldDB" id="A0A1M5PRA3"/>
<sequence>MQRIALRSAVAAGAIVALAAATAACSSSDSSGSGGGGAINIGQVGGYTGQVPGLDGEGYGLQAWVSYTNAHGGIKGHKINLYTGDSKGDPTTEVSQIVQVANQHKVVAFAGMGTFNLTSSMSFIKQNKIPVVGGNISDDVWNKEPYLYPQGSANIPLTALGFGHVPAGAGKVGVVYCKESPGCTQVYNLLVKNRLSSALGGAVAYSAEVSLAAPSFTAQCLAAKAAGVQTLPVAFDPVNMIRLAKNCQQQGFHPVYTMSGTVAADSQASSGLFDKAVAAIPNAPWFLDEGPVKTMRAAMAKYKPGKTIDSTTTEGWASGVVLGKAIENALASNGGKVPTRQDILTGLGKIKNETFGGLTPPLTFTSSGVQPSVFCYFAATVAGRKWTAPNGFTAACPSPAQKQAIAAVQKRILAG</sequence>
<proteinExistence type="inferred from homology"/>
<evidence type="ECO:0000256" key="3">
    <source>
        <dbReference type="SAM" id="SignalP"/>
    </source>
</evidence>
<dbReference type="Gene3D" id="3.40.50.2300">
    <property type="match status" value="2"/>
</dbReference>
<dbReference type="PANTHER" id="PTHR47235">
    <property type="entry name" value="BLR6548 PROTEIN"/>
    <property type="match status" value="1"/>
</dbReference>
<evidence type="ECO:0000256" key="2">
    <source>
        <dbReference type="ARBA" id="ARBA00022729"/>
    </source>
</evidence>
<dbReference type="STRING" id="1206085.SAMN05443575_3169"/>
<dbReference type="Proteomes" id="UP000186132">
    <property type="component" value="Unassembled WGS sequence"/>
</dbReference>
<dbReference type="RefSeq" id="WP_073391374.1">
    <property type="nucleotide sequence ID" value="NZ_FQVU01000004.1"/>
</dbReference>
<evidence type="ECO:0000313" key="6">
    <source>
        <dbReference type="Proteomes" id="UP000186132"/>
    </source>
</evidence>
<dbReference type="EMBL" id="FQVU01000004">
    <property type="protein sequence ID" value="SHH04272.1"/>
    <property type="molecule type" value="Genomic_DNA"/>
</dbReference>
<gene>
    <name evidence="5" type="ORF">SAMN05443575_3169</name>
</gene>
<feature type="domain" description="Leucine-binding protein" evidence="4">
    <location>
        <begin position="39"/>
        <end position="371"/>
    </location>
</feature>
<evidence type="ECO:0000313" key="5">
    <source>
        <dbReference type="EMBL" id="SHH04272.1"/>
    </source>
</evidence>
<dbReference type="SUPFAM" id="SSF53822">
    <property type="entry name" value="Periplasmic binding protein-like I"/>
    <property type="match status" value="1"/>
</dbReference>
<accession>A0A1M5PRA3</accession>
<feature type="chain" id="PRO_5012657722" evidence="3">
    <location>
        <begin position="24"/>
        <end position="415"/>
    </location>
</feature>
<protein>
    <submittedName>
        <fullName evidence="5">Branched-chain amino acid transport system substrate-binding protein</fullName>
    </submittedName>
</protein>
<keyword evidence="6" id="KW-1185">Reference proteome</keyword>
<feature type="signal peptide" evidence="3">
    <location>
        <begin position="1"/>
        <end position="23"/>
    </location>
</feature>
<comment type="similarity">
    <text evidence="1">Belongs to the leucine-binding protein family.</text>
</comment>
<dbReference type="PROSITE" id="PS51257">
    <property type="entry name" value="PROKAR_LIPOPROTEIN"/>
    <property type="match status" value="1"/>
</dbReference>